<keyword evidence="1" id="KW-1133">Transmembrane helix</keyword>
<evidence type="ECO:0000256" key="1">
    <source>
        <dbReference type="SAM" id="Phobius"/>
    </source>
</evidence>
<dbReference type="AlphaFoldDB" id="A0A0R1YQ69"/>
<proteinExistence type="predicted"/>
<comment type="caution">
    <text evidence="2">The sequence shown here is derived from an EMBL/GenBank/DDBJ whole genome shotgun (WGS) entry which is preliminary data.</text>
</comment>
<protein>
    <submittedName>
        <fullName evidence="2">Uncharacterized protein</fullName>
    </submittedName>
</protein>
<sequence length="66" mass="7670">MKKISIMLAIILWIITAAIFIERFTERRLLTLIPIIAHNQIHGVFGWVLVLSIIFTIIPIMMPQKK</sequence>
<reference evidence="2 3" key="1">
    <citation type="journal article" date="2015" name="Genome Announc.">
        <title>Expanding the biotechnology potential of lactobacilli through comparative genomics of 213 strains and associated genera.</title>
        <authorList>
            <person name="Sun Z."/>
            <person name="Harris H.M."/>
            <person name="McCann A."/>
            <person name="Guo C."/>
            <person name="Argimon S."/>
            <person name="Zhang W."/>
            <person name="Yang X."/>
            <person name="Jeffery I.B."/>
            <person name="Cooney J.C."/>
            <person name="Kagawa T.F."/>
            <person name="Liu W."/>
            <person name="Song Y."/>
            <person name="Salvetti E."/>
            <person name="Wrobel A."/>
            <person name="Rasinkangas P."/>
            <person name="Parkhill J."/>
            <person name="Rea M.C."/>
            <person name="O'Sullivan O."/>
            <person name="Ritari J."/>
            <person name="Douillard F.P."/>
            <person name="Paul Ross R."/>
            <person name="Yang R."/>
            <person name="Briner A.E."/>
            <person name="Felis G.E."/>
            <person name="de Vos W.M."/>
            <person name="Barrangou R."/>
            <person name="Klaenhammer T.R."/>
            <person name="Caufield P.W."/>
            <person name="Cui Y."/>
            <person name="Zhang H."/>
            <person name="O'Toole P.W."/>
        </authorList>
    </citation>
    <scope>NUCLEOTIDE SEQUENCE [LARGE SCALE GENOMIC DNA]</scope>
    <source>
        <strain evidence="2 3">DSM 18390</strain>
    </source>
</reference>
<accession>A0A0R1YQ69</accession>
<dbReference type="PATRIC" id="fig|1423786.4.peg.545"/>
<organism evidence="2 3">
    <name type="scientific">Lentilactobacillus parafarraginis DSM 18390 = JCM 14109</name>
    <dbReference type="NCBI Taxonomy" id="1423786"/>
    <lineage>
        <taxon>Bacteria</taxon>
        <taxon>Bacillati</taxon>
        <taxon>Bacillota</taxon>
        <taxon>Bacilli</taxon>
        <taxon>Lactobacillales</taxon>
        <taxon>Lactobacillaceae</taxon>
        <taxon>Lentilactobacillus</taxon>
    </lineage>
</organism>
<evidence type="ECO:0000313" key="2">
    <source>
        <dbReference type="EMBL" id="KRM44397.1"/>
    </source>
</evidence>
<dbReference type="Proteomes" id="UP000051010">
    <property type="component" value="Unassembled WGS sequence"/>
</dbReference>
<name>A0A0R1YQ69_9LACO</name>
<keyword evidence="1" id="KW-0472">Membrane</keyword>
<evidence type="ECO:0000313" key="3">
    <source>
        <dbReference type="Proteomes" id="UP000051010"/>
    </source>
</evidence>
<keyword evidence="1" id="KW-0812">Transmembrane</keyword>
<gene>
    <name evidence="2" type="ORF">FD47_GL000522</name>
</gene>
<dbReference type="EMBL" id="AZFZ01000014">
    <property type="protein sequence ID" value="KRM44397.1"/>
    <property type="molecule type" value="Genomic_DNA"/>
</dbReference>
<dbReference type="RefSeq" id="WP_054733566.1">
    <property type="nucleotide sequence ID" value="NZ_AZFZ01000014.1"/>
</dbReference>
<feature type="transmembrane region" description="Helical" evidence="1">
    <location>
        <begin position="41"/>
        <end position="62"/>
    </location>
</feature>